<evidence type="ECO:0000313" key="1">
    <source>
        <dbReference type="EMBL" id="QHS94962.1"/>
    </source>
</evidence>
<accession>A0A6C0BSK3</accession>
<organism evidence="1">
    <name type="scientific">viral metagenome</name>
    <dbReference type="NCBI Taxonomy" id="1070528"/>
    <lineage>
        <taxon>unclassified sequences</taxon>
        <taxon>metagenomes</taxon>
        <taxon>organismal metagenomes</taxon>
    </lineage>
</organism>
<reference evidence="1" key="1">
    <citation type="journal article" date="2020" name="Nature">
        <title>Giant virus diversity and host interactions through global metagenomics.</title>
        <authorList>
            <person name="Schulz F."/>
            <person name="Roux S."/>
            <person name="Paez-Espino D."/>
            <person name="Jungbluth S."/>
            <person name="Walsh D.A."/>
            <person name="Denef V.J."/>
            <person name="McMahon K.D."/>
            <person name="Konstantinidis K.T."/>
            <person name="Eloe-Fadrosh E.A."/>
            <person name="Kyrpides N.C."/>
            <person name="Woyke T."/>
        </authorList>
    </citation>
    <scope>NUCLEOTIDE SEQUENCE</scope>
    <source>
        <strain evidence="1">GVMAG-M-3300018428-16</strain>
    </source>
</reference>
<protein>
    <submittedName>
        <fullName evidence="1">Uncharacterized protein</fullName>
    </submittedName>
</protein>
<dbReference type="AlphaFoldDB" id="A0A6C0BSK3"/>
<proteinExistence type="predicted"/>
<dbReference type="EMBL" id="MN739236">
    <property type="protein sequence ID" value="QHS94962.1"/>
    <property type="molecule type" value="Genomic_DNA"/>
</dbReference>
<sequence length="69" mass="8162">MNSGDKIVDSIINKFYQRSQVGQKKYGTTLENNNLEINEWIVHAQEELMDCLLYLEKLKEEINNKFKLV</sequence>
<name>A0A6C0BSK3_9ZZZZ</name>